<dbReference type="STRING" id="1254432.SCE1572_44495"/>
<evidence type="ECO:0000313" key="2">
    <source>
        <dbReference type="EMBL" id="AGP40941.1"/>
    </source>
</evidence>
<name>S4Y9F7_SORCE</name>
<sequence length="52" mass="4949">MSPGGAHTMGLSNVPSAWASASPAVKPSAVASSSEPTTVDVSSQAPSVPAPS</sequence>
<dbReference type="Proteomes" id="UP000014803">
    <property type="component" value="Chromosome"/>
</dbReference>
<dbReference type="HOGENOM" id="CLU_3084804_0_0_7"/>
<reference evidence="2 3" key="1">
    <citation type="journal article" date="2013" name="Sci. Rep.">
        <title>Extraordinary expansion of a Sorangium cellulosum genome from an alkaline milieu.</title>
        <authorList>
            <person name="Han K."/>
            <person name="Li Z.F."/>
            <person name="Peng R."/>
            <person name="Zhu L.P."/>
            <person name="Zhou T."/>
            <person name="Wang L.G."/>
            <person name="Li S.G."/>
            <person name="Zhang X.B."/>
            <person name="Hu W."/>
            <person name="Wu Z.H."/>
            <person name="Qin N."/>
            <person name="Li Y.Z."/>
        </authorList>
    </citation>
    <scope>NUCLEOTIDE SEQUENCE [LARGE SCALE GENOMIC DNA]</scope>
    <source>
        <strain evidence="2 3">So0157-2</strain>
    </source>
</reference>
<evidence type="ECO:0000256" key="1">
    <source>
        <dbReference type="SAM" id="MobiDB-lite"/>
    </source>
</evidence>
<dbReference type="KEGG" id="scu:SCE1572_44495"/>
<proteinExistence type="predicted"/>
<evidence type="ECO:0000313" key="3">
    <source>
        <dbReference type="Proteomes" id="UP000014803"/>
    </source>
</evidence>
<feature type="compositionally biased region" description="Low complexity" evidence="1">
    <location>
        <begin position="41"/>
        <end position="52"/>
    </location>
</feature>
<accession>S4Y9F7</accession>
<organism evidence="2 3">
    <name type="scientific">Sorangium cellulosum So0157-2</name>
    <dbReference type="NCBI Taxonomy" id="1254432"/>
    <lineage>
        <taxon>Bacteria</taxon>
        <taxon>Pseudomonadati</taxon>
        <taxon>Myxococcota</taxon>
        <taxon>Polyangia</taxon>
        <taxon>Polyangiales</taxon>
        <taxon>Polyangiaceae</taxon>
        <taxon>Sorangium</taxon>
    </lineage>
</organism>
<feature type="compositionally biased region" description="Low complexity" evidence="1">
    <location>
        <begin position="12"/>
        <end position="34"/>
    </location>
</feature>
<dbReference type="EMBL" id="CP003969">
    <property type="protein sequence ID" value="AGP40941.1"/>
    <property type="molecule type" value="Genomic_DNA"/>
</dbReference>
<gene>
    <name evidence="2" type="ORF">SCE1572_44495</name>
</gene>
<feature type="region of interest" description="Disordered" evidence="1">
    <location>
        <begin position="1"/>
        <end position="52"/>
    </location>
</feature>
<protein>
    <submittedName>
        <fullName evidence="2">Uncharacterized protein</fullName>
    </submittedName>
</protein>
<dbReference type="AlphaFoldDB" id="S4Y9F7"/>